<protein>
    <submittedName>
        <fullName evidence="2">Uncharacterized protein</fullName>
    </submittedName>
</protein>
<keyword evidence="1" id="KW-0812">Transmembrane</keyword>
<dbReference type="STRING" id="590998.Celf_2711"/>
<name>F4H6S4_CELFA</name>
<feature type="transmembrane region" description="Helical" evidence="1">
    <location>
        <begin position="243"/>
        <end position="263"/>
    </location>
</feature>
<evidence type="ECO:0000313" key="3">
    <source>
        <dbReference type="Proteomes" id="UP000008460"/>
    </source>
</evidence>
<proteinExistence type="predicted"/>
<dbReference type="EMBL" id="CP002666">
    <property type="protein sequence ID" value="AEE46835.1"/>
    <property type="molecule type" value="Genomic_DNA"/>
</dbReference>
<accession>F4H6S4</accession>
<dbReference type="HOGENOM" id="CLU_064468_0_0_11"/>
<keyword evidence="1" id="KW-1133">Transmembrane helix</keyword>
<feature type="transmembrane region" description="Helical" evidence="1">
    <location>
        <begin position="308"/>
        <end position="327"/>
    </location>
</feature>
<dbReference type="Proteomes" id="UP000008460">
    <property type="component" value="Chromosome"/>
</dbReference>
<evidence type="ECO:0000313" key="2">
    <source>
        <dbReference type="EMBL" id="AEE46835.1"/>
    </source>
</evidence>
<reference evidence="2 3" key="1">
    <citation type="submission" date="2011-04" db="EMBL/GenBank/DDBJ databases">
        <title>Complete sequence of Cellulomonas fimi ATCC 484.</title>
        <authorList>
            <consortium name="US DOE Joint Genome Institute"/>
            <person name="Lucas S."/>
            <person name="Han J."/>
            <person name="Lapidus A."/>
            <person name="Cheng J.-F."/>
            <person name="Goodwin L."/>
            <person name="Pitluck S."/>
            <person name="Peters L."/>
            <person name="Chertkov O."/>
            <person name="Detter J.C."/>
            <person name="Han C."/>
            <person name="Tapia R."/>
            <person name="Land M."/>
            <person name="Hauser L."/>
            <person name="Kyrpides N."/>
            <person name="Ivanova N."/>
            <person name="Ovchinnikova G."/>
            <person name="Pagani I."/>
            <person name="Mead D."/>
            <person name="Brumm P."/>
            <person name="Woyke T."/>
        </authorList>
    </citation>
    <scope>NUCLEOTIDE SEQUENCE [LARGE SCALE GENOMIC DNA]</scope>
    <source>
        <strain evidence="3">ATCC 484 / DSM 20113 / JCM 1341 / NBRC 15513 / NCIMB 8980 / NCTC 7547</strain>
    </source>
</reference>
<sequence>MRSLLRAELARAGARPFVWFVAAAVLLGVVGLVATGWWASRPPTAAQTAAADAAFADAMRVWEADADAVLETCRQVTAQEDPALSAAEVADRCATMVPVREAFDAWRPDAAILVAERLPSAGVMVLLGALLLGAGLVTAEFQSGAIGTWLTFAPRRGRVFVTKGAAALAVAVPTAAVALALLVLGLVVVAAVNGVPSQVPAEHWGRVAGEGARWVVAAAGTAALGVGLGFALRHAAAVTGVAVWWVAAVESALPLVLPAVRWLPLSTNLTAWATGEATYTVPDCVPDPTAPAGELCRDVLHTVGAGQGALVAGLLVAGALAAGWCAFRLRDV</sequence>
<gene>
    <name evidence="2" type="ordered locus">Celf_2711</name>
</gene>
<dbReference type="AlphaFoldDB" id="F4H6S4"/>
<dbReference type="eggNOG" id="COG1277">
    <property type="taxonomic scope" value="Bacteria"/>
</dbReference>
<evidence type="ECO:0000256" key="1">
    <source>
        <dbReference type="SAM" id="Phobius"/>
    </source>
</evidence>
<feature type="transmembrane region" description="Helical" evidence="1">
    <location>
        <begin position="16"/>
        <end position="39"/>
    </location>
</feature>
<keyword evidence="3" id="KW-1185">Reference proteome</keyword>
<dbReference type="KEGG" id="cfi:Celf_2711"/>
<organism evidence="2 3">
    <name type="scientific">Cellulomonas fimi (strain ATCC 484 / DSM 20113 / JCM 1341 / CCUG 24087 / LMG 16345 / NBRC 15513 / NCIMB 8980 / NCTC 7547 / NRS-133)</name>
    <dbReference type="NCBI Taxonomy" id="590998"/>
    <lineage>
        <taxon>Bacteria</taxon>
        <taxon>Bacillati</taxon>
        <taxon>Actinomycetota</taxon>
        <taxon>Actinomycetes</taxon>
        <taxon>Micrococcales</taxon>
        <taxon>Cellulomonadaceae</taxon>
        <taxon>Cellulomonas</taxon>
    </lineage>
</organism>
<feature type="transmembrane region" description="Helical" evidence="1">
    <location>
        <begin position="212"/>
        <end position="231"/>
    </location>
</feature>
<feature type="transmembrane region" description="Helical" evidence="1">
    <location>
        <begin position="164"/>
        <end position="192"/>
    </location>
</feature>
<dbReference type="RefSeq" id="WP_013771861.1">
    <property type="nucleotide sequence ID" value="NC_015514.1"/>
</dbReference>
<keyword evidence="1" id="KW-0472">Membrane</keyword>
<feature type="transmembrane region" description="Helical" evidence="1">
    <location>
        <begin position="123"/>
        <end position="152"/>
    </location>
</feature>